<sequence>MPKLSIEILFRGLLQRTQDTVTHAHDLQTDTSTRDEAASTTSDSKLKRLTSVSWPPEPDPSIFTDPLRRDDPKPLRREELMRIATSSDLRHLLSTTTLPRILRIVDSLPSPHARSNALTRLLGVDDVSLSKPGRATLVSQRDSPPPLETLLSALAGNATEETDTDMDQVGWWLVQEGTEGGRVWIGAEERRLMRIWAGVVCKAIDGDEKGEVEWGRGDLGWEV</sequence>
<protein>
    <submittedName>
        <fullName evidence="2">Uncharacterized protein</fullName>
    </submittedName>
</protein>
<evidence type="ECO:0000256" key="1">
    <source>
        <dbReference type="SAM" id="MobiDB-lite"/>
    </source>
</evidence>
<feature type="region of interest" description="Disordered" evidence="1">
    <location>
        <begin position="25"/>
        <end position="71"/>
    </location>
</feature>
<accession>A0A4Q1BPU7</accession>
<dbReference type="OrthoDB" id="18412at2759"/>
<proteinExistence type="predicted"/>
<organism evidence="2 3">
    <name type="scientific">Tremella mesenterica</name>
    <name type="common">Jelly fungus</name>
    <dbReference type="NCBI Taxonomy" id="5217"/>
    <lineage>
        <taxon>Eukaryota</taxon>
        <taxon>Fungi</taxon>
        <taxon>Dikarya</taxon>
        <taxon>Basidiomycota</taxon>
        <taxon>Agaricomycotina</taxon>
        <taxon>Tremellomycetes</taxon>
        <taxon>Tremellales</taxon>
        <taxon>Tremellaceae</taxon>
        <taxon>Tremella</taxon>
    </lineage>
</organism>
<dbReference type="InParanoid" id="A0A4Q1BPU7"/>
<gene>
    <name evidence="2" type="ORF">M231_02740</name>
</gene>
<dbReference type="VEuPathDB" id="FungiDB:TREMEDRAFT_61995"/>
<evidence type="ECO:0000313" key="3">
    <source>
        <dbReference type="Proteomes" id="UP000289152"/>
    </source>
</evidence>
<comment type="caution">
    <text evidence="2">The sequence shown here is derived from an EMBL/GenBank/DDBJ whole genome shotgun (WGS) entry which is preliminary data.</text>
</comment>
<keyword evidence="3" id="KW-1185">Reference proteome</keyword>
<dbReference type="Proteomes" id="UP000289152">
    <property type="component" value="Unassembled WGS sequence"/>
</dbReference>
<dbReference type="EMBL" id="SDIL01000024">
    <property type="protein sequence ID" value="RXK39945.1"/>
    <property type="molecule type" value="Genomic_DNA"/>
</dbReference>
<reference evidence="2 3" key="1">
    <citation type="submission" date="2016-06" db="EMBL/GenBank/DDBJ databases">
        <title>Evolution of pathogenesis and genome organization in the Tremellales.</title>
        <authorList>
            <person name="Cuomo C."/>
            <person name="Litvintseva A."/>
            <person name="Heitman J."/>
            <person name="Chen Y."/>
            <person name="Sun S."/>
            <person name="Springer D."/>
            <person name="Dromer F."/>
            <person name="Young S."/>
            <person name="Zeng Q."/>
            <person name="Chapman S."/>
            <person name="Gujja S."/>
            <person name="Saif S."/>
            <person name="Birren B."/>
        </authorList>
    </citation>
    <scope>NUCLEOTIDE SEQUENCE [LARGE SCALE GENOMIC DNA]</scope>
    <source>
        <strain evidence="2 3">ATCC 28783</strain>
    </source>
</reference>
<evidence type="ECO:0000313" key="2">
    <source>
        <dbReference type="EMBL" id="RXK39945.1"/>
    </source>
</evidence>
<dbReference type="AlphaFoldDB" id="A0A4Q1BPU7"/>
<dbReference type="STRING" id="5217.A0A4Q1BPU7"/>
<feature type="compositionally biased region" description="Basic and acidic residues" evidence="1">
    <location>
        <begin position="25"/>
        <end position="37"/>
    </location>
</feature>
<name>A0A4Q1BPU7_TREME</name>